<sequence length="220" mass="24080">MPADVSLINHPCTVCYKPTSMWCSRCQNAWYCTPEHLQSVSHYGLALELPLIVNVQDWPRHRRECVAAPAHQHPHNVIATPPPAQPEIITVSAILFAPEDDRPRIVPVNCQPTQSPSQGICPSPLIQNMFPSGQANSVVLTQGLNGEPLRFPLHLFYCPISLSSGSPINRAIYRITSGAAAKAWSGPVVILKFNGSRRQGYSDAGSNDLPALSAYFLAYK</sequence>
<accession>A0A4Y9ZCY2</accession>
<dbReference type="Proteomes" id="UP000298327">
    <property type="component" value="Unassembled WGS sequence"/>
</dbReference>
<dbReference type="SUPFAM" id="SSF144232">
    <property type="entry name" value="HIT/MYND zinc finger-like"/>
    <property type="match status" value="1"/>
</dbReference>
<dbReference type="OrthoDB" id="437457at2759"/>
<name>A0A4Y9ZCY2_9AGAM</name>
<evidence type="ECO:0008006" key="3">
    <source>
        <dbReference type="Google" id="ProtNLM"/>
    </source>
</evidence>
<dbReference type="EMBL" id="SEOQ01000014">
    <property type="protein sequence ID" value="TFY72442.1"/>
    <property type="molecule type" value="Genomic_DNA"/>
</dbReference>
<dbReference type="STRING" id="205917.A0A4Y9ZCY2"/>
<comment type="caution">
    <text evidence="1">The sequence shown here is derived from an EMBL/GenBank/DDBJ whole genome shotgun (WGS) entry which is preliminary data.</text>
</comment>
<proteinExistence type="predicted"/>
<dbReference type="Gene3D" id="6.10.140.2220">
    <property type="match status" value="1"/>
</dbReference>
<evidence type="ECO:0000313" key="2">
    <source>
        <dbReference type="Proteomes" id="UP000298327"/>
    </source>
</evidence>
<reference evidence="1 2" key="1">
    <citation type="submission" date="2019-02" db="EMBL/GenBank/DDBJ databases">
        <title>Genome sequencing of the rare red list fungi Dentipellis fragilis.</title>
        <authorList>
            <person name="Buettner E."/>
            <person name="Kellner H."/>
        </authorList>
    </citation>
    <scope>NUCLEOTIDE SEQUENCE [LARGE SCALE GENOMIC DNA]</scope>
    <source>
        <strain evidence="1 2">DSM 105465</strain>
    </source>
</reference>
<organism evidence="1 2">
    <name type="scientific">Dentipellis fragilis</name>
    <dbReference type="NCBI Taxonomy" id="205917"/>
    <lineage>
        <taxon>Eukaryota</taxon>
        <taxon>Fungi</taxon>
        <taxon>Dikarya</taxon>
        <taxon>Basidiomycota</taxon>
        <taxon>Agaricomycotina</taxon>
        <taxon>Agaricomycetes</taxon>
        <taxon>Russulales</taxon>
        <taxon>Hericiaceae</taxon>
        <taxon>Dentipellis</taxon>
    </lineage>
</organism>
<dbReference type="AlphaFoldDB" id="A0A4Y9ZCY2"/>
<keyword evidence="2" id="KW-1185">Reference proteome</keyword>
<gene>
    <name evidence="1" type="ORF">EVG20_g553</name>
</gene>
<evidence type="ECO:0000313" key="1">
    <source>
        <dbReference type="EMBL" id="TFY72442.1"/>
    </source>
</evidence>
<protein>
    <recommendedName>
        <fullName evidence="3">MYND-type domain-containing protein</fullName>
    </recommendedName>
</protein>